<dbReference type="EMBL" id="ACPB03022209">
    <property type="status" value="NOT_ANNOTATED_CDS"/>
    <property type="molecule type" value="Genomic_DNA"/>
</dbReference>
<dbReference type="HOGENOM" id="CLU_3208179_0_0_1"/>
<dbReference type="EnsemblMetazoa" id="RPRC003129-RA">
    <property type="protein sequence ID" value="RPRC003129-PA"/>
    <property type="gene ID" value="RPRC003129"/>
</dbReference>
<accession>T1HGF6</accession>
<keyword evidence="2" id="KW-1185">Reference proteome</keyword>
<proteinExistence type="predicted"/>
<protein>
    <submittedName>
        <fullName evidence="1">Uncharacterized protein</fullName>
    </submittedName>
</protein>
<evidence type="ECO:0000313" key="1">
    <source>
        <dbReference type="EnsemblMetazoa" id="RPRC003129-PA"/>
    </source>
</evidence>
<dbReference type="Proteomes" id="UP000015103">
    <property type="component" value="Unassembled WGS sequence"/>
</dbReference>
<dbReference type="InParanoid" id="T1HGF6"/>
<name>T1HGF6_RHOPR</name>
<reference evidence="1" key="1">
    <citation type="submission" date="2015-05" db="UniProtKB">
        <authorList>
            <consortium name="EnsemblMetazoa"/>
        </authorList>
    </citation>
    <scope>IDENTIFICATION</scope>
</reference>
<dbReference type="VEuPathDB" id="VectorBase:RPRC003129"/>
<dbReference type="AlphaFoldDB" id="T1HGF6"/>
<sequence>MTESGQTAVFMNLGWFLLFVGFNIGQPITSLAARLSNKIQETSFH</sequence>
<organism evidence="1 2">
    <name type="scientific">Rhodnius prolixus</name>
    <name type="common">Triatomid bug</name>
    <dbReference type="NCBI Taxonomy" id="13249"/>
    <lineage>
        <taxon>Eukaryota</taxon>
        <taxon>Metazoa</taxon>
        <taxon>Ecdysozoa</taxon>
        <taxon>Arthropoda</taxon>
        <taxon>Hexapoda</taxon>
        <taxon>Insecta</taxon>
        <taxon>Pterygota</taxon>
        <taxon>Neoptera</taxon>
        <taxon>Paraneoptera</taxon>
        <taxon>Hemiptera</taxon>
        <taxon>Heteroptera</taxon>
        <taxon>Panheteroptera</taxon>
        <taxon>Cimicomorpha</taxon>
        <taxon>Reduviidae</taxon>
        <taxon>Triatominae</taxon>
        <taxon>Rhodnius</taxon>
    </lineage>
</organism>
<evidence type="ECO:0000313" key="2">
    <source>
        <dbReference type="Proteomes" id="UP000015103"/>
    </source>
</evidence>